<comment type="subcellular location">
    <subcellularLocation>
        <location evidence="1">Cell inner membrane</location>
        <topology evidence="1">Multi-pass membrane protein</topology>
    </subcellularLocation>
</comment>
<evidence type="ECO:0000259" key="18">
    <source>
        <dbReference type="Pfam" id="PF02706"/>
    </source>
</evidence>
<feature type="coiled-coil region" evidence="16">
    <location>
        <begin position="230"/>
        <end position="287"/>
    </location>
</feature>
<evidence type="ECO:0000256" key="12">
    <source>
        <dbReference type="ARBA" id="ARBA00022989"/>
    </source>
</evidence>
<name>A0A128ETR8_9GAMM</name>
<dbReference type="CDD" id="cd05387">
    <property type="entry name" value="BY-kinase"/>
    <property type="match status" value="1"/>
</dbReference>
<dbReference type="InterPro" id="IPR003856">
    <property type="entry name" value="LPS_length_determ_N"/>
</dbReference>
<evidence type="ECO:0000259" key="19">
    <source>
        <dbReference type="Pfam" id="PF13614"/>
    </source>
</evidence>
<dbReference type="OrthoDB" id="9775724at2"/>
<dbReference type="InterPro" id="IPR032807">
    <property type="entry name" value="GNVR"/>
</dbReference>
<dbReference type="InterPro" id="IPR025669">
    <property type="entry name" value="AAA_dom"/>
</dbReference>
<dbReference type="RefSeq" id="WP_062704862.1">
    <property type="nucleotide sequence ID" value="NZ_CAWRCI010000001.1"/>
</dbReference>
<dbReference type="NCBIfam" id="TIGR01007">
    <property type="entry name" value="eps_fam"/>
    <property type="match status" value="1"/>
</dbReference>
<evidence type="ECO:0000256" key="3">
    <source>
        <dbReference type="ARBA" id="ARBA00008883"/>
    </source>
</evidence>
<dbReference type="AlphaFoldDB" id="A0A128ETR8"/>
<evidence type="ECO:0000256" key="2">
    <source>
        <dbReference type="ARBA" id="ARBA00007316"/>
    </source>
</evidence>
<feature type="domain" description="Polysaccharide chain length determinant N-terminal" evidence="18">
    <location>
        <begin position="16"/>
        <end position="106"/>
    </location>
</feature>
<protein>
    <recommendedName>
        <fullName evidence="4">non-specific protein-tyrosine kinase</fullName>
        <ecNumber evidence="4">2.7.10.2</ecNumber>
    </recommendedName>
</protein>
<keyword evidence="9" id="KW-0547">Nucleotide-binding</keyword>
<sequence length="742" mass="82637">MSAHPNETSVHQEQLIDIGYYIHLIKKRWLSISFFTLLCTAIAALVALSITPTYRATATLLIESQQAKAISIEEVVGIDSRANEYYLTQFEILKSNQVAQRVIDKLQLSQIEEFNPSITANSEPGFKEQFKDWLRSHPVIDSFFSSKKEMAIDPELEKEATNLKILKTFKSRLTISPIRKTQLVHISFDSQDPKLAAEIANAVGYAFIENNLESKLLATDKANGWLNERLTELKQSLNSSERALVEFLQRQELIDDSGIAALTSNELQNLTDRIAEATDRRTKTQALYNALKSSPNADIATLSANALISNHPQVRDIRLAESEAEKEVSQLSKRYGPKHDRMIQANARLKSVQRRAESLIYKLINGVEKELASAKEQEALLKQELLSKKEEFQSLSVVKSEYDALKREVESNAKLYDLFLTRQKETSATSDFSAANARFSDHALVPQNPFKPNRKLIVVIALVASMGFACVLVICLDAFNNTISSARDFENKLGLLPTGTLPLVKAKEYKRNHIDASVFSNSKFAAFQESIDSIRTSLYLSMPKTERKFLALSSSVPGEGKTTTAVNLAQSFASIEKVLLIDCDLRKPSVGMRFGLPNSHPGLTNILVMNASPDDCVASIDGTNLDVLPAGLIVANPQELLSGTSFHKLIEELAERYDRIIFDTPPILPVKDAFIVGKLTKGIVLILKANSTSKSVYKHTMSLFTKHQISIDGVVINQVPQPKKGTHTYSEYSRYAYGNMES</sequence>
<keyword evidence="13 17" id="KW-0472">Membrane</keyword>
<dbReference type="GO" id="GO:0005524">
    <property type="term" value="F:ATP binding"/>
    <property type="evidence" value="ECO:0007669"/>
    <property type="project" value="UniProtKB-KW"/>
</dbReference>
<dbReference type="Pfam" id="PF02706">
    <property type="entry name" value="Wzz"/>
    <property type="match status" value="1"/>
</dbReference>
<evidence type="ECO:0000256" key="15">
    <source>
        <dbReference type="ARBA" id="ARBA00051245"/>
    </source>
</evidence>
<dbReference type="EC" id="2.7.10.2" evidence="4"/>
<dbReference type="GO" id="GO:0005886">
    <property type="term" value="C:plasma membrane"/>
    <property type="evidence" value="ECO:0007669"/>
    <property type="project" value="UniProtKB-SubCell"/>
</dbReference>
<evidence type="ECO:0000256" key="7">
    <source>
        <dbReference type="ARBA" id="ARBA00022679"/>
    </source>
</evidence>
<dbReference type="InterPro" id="IPR005702">
    <property type="entry name" value="Wzc-like_C"/>
</dbReference>
<evidence type="ECO:0000256" key="4">
    <source>
        <dbReference type="ARBA" id="ARBA00011903"/>
    </source>
</evidence>
<dbReference type="EMBL" id="FIZY01000001">
    <property type="protein sequence ID" value="CZF77495.1"/>
    <property type="molecule type" value="Genomic_DNA"/>
</dbReference>
<evidence type="ECO:0000313" key="21">
    <source>
        <dbReference type="EMBL" id="CZF77495.1"/>
    </source>
</evidence>
<dbReference type="SUPFAM" id="SSF52540">
    <property type="entry name" value="P-loop containing nucleoside triphosphate hydrolases"/>
    <property type="match status" value="1"/>
</dbReference>
<accession>A0A128ETR8</accession>
<gene>
    <name evidence="21" type="primary">ptk</name>
    <name evidence="21" type="ORF">GMA8713_00197</name>
</gene>
<comment type="catalytic activity">
    <reaction evidence="15">
        <text>L-tyrosyl-[protein] + ATP = O-phospho-L-tyrosyl-[protein] + ADP + H(+)</text>
        <dbReference type="Rhea" id="RHEA:10596"/>
        <dbReference type="Rhea" id="RHEA-COMP:10136"/>
        <dbReference type="Rhea" id="RHEA-COMP:20101"/>
        <dbReference type="ChEBI" id="CHEBI:15378"/>
        <dbReference type="ChEBI" id="CHEBI:30616"/>
        <dbReference type="ChEBI" id="CHEBI:46858"/>
        <dbReference type="ChEBI" id="CHEBI:61978"/>
        <dbReference type="ChEBI" id="CHEBI:456216"/>
        <dbReference type="EC" id="2.7.10.2"/>
    </reaction>
</comment>
<dbReference type="PANTHER" id="PTHR32309:SF13">
    <property type="entry name" value="FERRIC ENTEROBACTIN TRANSPORT PROTEIN FEPE"/>
    <property type="match status" value="1"/>
</dbReference>
<keyword evidence="11" id="KW-0067">ATP-binding</keyword>
<feature type="transmembrane region" description="Helical" evidence="17">
    <location>
        <begin position="456"/>
        <end position="479"/>
    </location>
</feature>
<organism evidence="21 22">
    <name type="scientific">Grimontia marina</name>
    <dbReference type="NCBI Taxonomy" id="646534"/>
    <lineage>
        <taxon>Bacteria</taxon>
        <taxon>Pseudomonadati</taxon>
        <taxon>Pseudomonadota</taxon>
        <taxon>Gammaproteobacteria</taxon>
        <taxon>Vibrionales</taxon>
        <taxon>Vibrionaceae</taxon>
        <taxon>Grimontia</taxon>
    </lineage>
</organism>
<evidence type="ECO:0000256" key="9">
    <source>
        <dbReference type="ARBA" id="ARBA00022741"/>
    </source>
</evidence>
<evidence type="ECO:0000256" key="10">
    <source>
        <dbReference type="ARBA" id="ARBA00022777"/>
    </source>
</evidence>
<keyword evidence="5" id="KW-1003">Cell membrane</keyword>
<comment type="similarity">
    <text evidence="2">Belongs to the CpsD/CapB family.</text>
</comment>
<evidence type="ECO:0000256" key="17">
    <source>
        <dbReference type="SAM" id="Phobius"/>
    </source>
</evidence>
<evidence type="ECO:0000313" key="22">
    <source>
        <dbReference type="Proteomes" id="UP000073601"/>
    </source>
</evidence>
<dbReference type="PANTHER" id="PTHR32309">
    <property type="entry name" value="TYROSINE-PROTEIN KINASE"/>
    <property type="match status" value="1"/>
</dbReference>
<dbReference type="InterPro" id="IPR050445">
    <property type="entry name" value="Bact_polysacc_biosynth/exp"/>
</dbReference>
<keyword evidence="16" id="KW-0175">Coiled coil</keyword>
<dbReference type="Gene3D" id="3.40.50.300">
    <property type="entry name" value="P-loop containing nucleotide triphosphate hydrolases"/>
    <property type="match status" value="1"/>
</dbReference>
<dbReference type="Pfam" id="PF13614">
    <property type="entry name" value="AAA_31"/>
    <property type="match status" value="1"/>
</dbReference>
<evidence type="ECO:0000256" key="5">
    <source>
        <dbReference type="ARBA" id="ARBA00022475"/>
    </source>
</evidence>
<dbReference type="GO" id="GO:0004715">
    <property type="term" value="F:non-membrane spanning protein tyrosine kinase activity"/>
    <property type="evidence" value="ECO:0007669"/>
    <property type="project" value="UniProtKB-EC"/>
</dbReference>
<keyword evidence="14" id="KW-0829">Tyrosine-protein kinase</keyword>
<evidence type="ECO:0000256" key="1">
    <source>
        <dbReference type="ARBA" id="ARBA00004429"/>
    </source>
</evidence>
<evidence type="ECO:0000256" key="14">
    <source>
        <dbReference type="ARBA" id="ARBA00023137"/>
    </source>
</evidence>
<proteinExistence type="inferred from homology"/>
<keyword evidence="12 17" id="KW-1133">Transmembrane helix</keyword>
<comment type="similarity">
    <text evidence="3">Belongs to the etk/wzc family.</text>
</comment>
<evidence type="ECO:0000256" key="13">
    <source>
        <dbReference type="ARBA" id="ARBA00023136"/>
    </source>
</evidence>
<feature type="domain" description="AAA" evidence="19">
    <location>
        <begin position="550"/>
        <end position="669"/>
    </location>
</feature>
<keyword evidence="6" id="KW-0997">Cell inner membrane</keyword>
<evidence type="ECO:0000256" key="8">
    <source>
        <dbReference type="ARBA" id="ARBA00022692"/>
    </source>
</evidence>
<evidence type="ECO:0000256" key="6">
    <source>
        <dbReference type="ARBA" id="ARBA00022519"/>
    </source>
</evidence>
<feature type="coiled-coil region" evidence="16">
    <location>
        <begin position="364"/>
        <end position="391"/>
    </location>
</feature>
<evidence type="ECO:0000259" key="20">
    <source>
        <dbReference type="Pfam" id="PF13807"/>
    </source>
</evidence>
<dbReference type="Pfam" id="PF13807">
    <property type="entry name" value="GNVR"/>
    <property type="match status" value="1"/>
</dbReference>
<keyword evidence="10 21" id="KW-0418">Kinase</keyword>
<evidence type="ECO:0000256" key="11">
    <source>
        <dbReference type="ARBA" id="ARBA00022840"/>
    </source>
</evidence>
<reference evidence="22" key="1">
    <citation type="submission" date="2016-02" db="EMBL/GenBank/DDBJ databases">
        <authorList>
            <person name="Rodrigo-Torres Lidia"/>
            <person name="Arahal R.David."/>
        </authorList>
    </citation>
    <scope>NUCLEOTIDE SEQUENCE [LARGE SCALE GENOMIC DNA]</scope>
    <source>
        <strain evidence="22">CECT 8713</strain>
    </source>
</reference>
<feature type="domain" description="Tyrosine-protein kinase G-rich" evidence="20">
    <location>
        <begin position="404"/>
        <end position="475"/>
    </location>
</feature>
<evidence type="ECO:0000256" key="16">
    <source>
        <dbReference type="SAM" id="Coils"/>
    </source>
</evidence>
<feature type="transmembrane region" description="Helical" evidence="17">
    <location>
        <begin position="29"/>
        <end position="50"/>
    </location>
</feature>
<dbReference type="InterPro" id="IPR027417">
    <property type="entry name" value="P-loop_NTPase"/>
</dbReference>
<keyword evidence="7 21" id="KW-0808">Transferase</keyword>
<dbReference type="Proteomes" id="UP000073601">
    <property type="component" value="Unassembled WGS sequence"/>
</dbReference>
<keyword evidence="8 17" id="KW-0812">Transmembrane</keyword>
<keyword evidence="22" id="KW-1185">Reference proteome</keyword>